<evidence type="ECO:0000313" key="3">
    <source>
        <dbReference type="Proteomes" id="UP001328733"/>
    </source>
</evidence>
<sequence length="123" mass="13516">MTAVTENDLKRLEDLIISRFSSIENSIGELKQDVKALQEGQKALEVGQAEIVKSVEVNKVELKGEIKTLEAKIDGFNERSKSIDKIPDLAEKIGELKNWRSIAISILGAVAGPIAWNSMVNNP</sequence>
<keyword evidence="1" id="KW-0175">Coiled coil</keyword>
<organism evidence="2 3">
    <name type="scientific">Pannus brasiliensis CCIBt3594</name>
    <dbReference type="NCBI Taxonomy" id="1427578"/>
    <lineage>
        <taxon>Bacteria</taxon>
        <taxon>Bacillati</taxon>
        <taxon>Cyanobacteriota</taxon>
        <taxon>Cyanophyceae</taxon>
        <taxon>Oscillatoriophycideae</taxon>
        <taxon>Chroococcales</taxon>
        <taxon>Microcystaceae</taxon>
        <taxon>Pannus</taxon>
    </lineage>
</organism>
<evidence type="ECO:0000313" key="2">
    <source>
        <dbReference type="EMBL" id="MEG3435726.1"/>
    </source>
</evidence>
<dbReference type="EMBL" id="JBAFSM010000001">
    <property type="protein sequence ID" value="MEG3435726.1"/>
    <property type="molecule type" value="Genomic_DNA"/>
</dbReference>
<reference evidence="2 3" key="1">
    <citation type="submission" date="2024-01" db="EMBL/GenBank/DDBJ databases">
        <title>Genomic insights into the taxonomy and metabolism of the cyanobacterium Pannus brasiliensis CCIBt3594.</title>
        <authorList>
            <person name="Machado M."/>
            <person name="Botero N.B."/>
            <person name="Andreote A.P.D."/>
            <person name="Feitosa A.M.T."/>
            <person name="Popin R."/>
            <person name="Sivonen K."/>
            <person name="Fiore M.F."/>
        </authorList>
    </citation>
    <scope>NUCLEOTIDE SEQUENCE [LARGE SCALE GENOMIC DNA]</scope>
    <source>
        <strain evidence="2 3">CCIBt3594</strain>
    </source>
</reference>
<dbReference type="Proteomes" id="UP001328733">
    <property type="component" value="Unassembled WGS sequence"/>
</dbReference>
<keyword evidence="3" id="KW-1185">Reference proteome</keyword>
<comment type="caution">
    <text evidence="2">The sequence shown here is derived from an EMBL/GenBank/DDBJ whole genome shotgun (WGS) entry which is preliminary data.</text>
</comment>
<dbReference type="RefSeq" id="WP_332863170.1">
    <property type="nucleotide sequence ID" value="NZ_JBAFSM010000001.1"/>
</dbReference>
<protein>
    <submittedName>
        <fullName evidence="2">Uncharacterized protein</fullName>
    </submittedName>
</protein>
<name>A0AAW9QR08_9CHRO</name>
<gene>
    <name evidence="2" type="ORF">V0288_01220</name>
</gene>
<accession>A0AAW9QR08</accession>
<feature type="coiled-coil region" evidence="1">
    <location>
        <begin position="52"/>
        <end position="79"/>
    </location>
</feature>
<dbReference type="AlphaFoldDB" id="A0AAW9QR08"/>
<evidence type="ECO:0000256" key="1">
    <source>
        <dbReference type="SAM" id="Coils"/>
    </source>
</evidence>
<proteinExistence type="predicted"/>